<dbReference type="AlphaFoldDB" id="A0A1G8KBB7"/>
<evidence type="ECO:0000313" key="2">
    <source>
        <dbReference type="EMBL" id="SDI40683.1"/>
    </source>
</evidence>
<protein>
    <submittedName>
        <fullName evidence="2">Uncharacterized protein</fullName>
    </submittedName>
</protein>
<dbReference type="Proteomes" id="UP000199340">
    <property type="component" value="Unassembled WGS sequence"/>
</dbReference>
<dbReference type="RefSeq" id="WP_175491395.1">
    <property type="nucleotide sequence ID" value="NZ_FNEB01000002.1"/>
</dbReference>
<feature type="region of interest" description="Disordered" evidence="1">
    <location>
        <begin position="51"/>
        <end position="71"/>
    </location>
</feature>
<keyword evidence="3" id="KW-1185">Reference proteome</keyword>
<sequence>MITSPTAAKLAAAIEASELTQREIADRVGFKHANIEPPQLNWSTTMFRKRRTENGKQATQARRDCLEVTTG</sequence>
<evidence type="ECO:0000256" key="1">
    <source>
        <dbReference type="SAM" id="MobiDB-lite"/>
    </source>
</evidence>
<proteinExistence type="predicted"/>
<dbReference type="EMBL" id="FNEB01000002">
    <property type="protein sequence ID" value="SDI40683.1"/>
    <property type="molecule type" value="Genomic_DNA"/>
</dbReference>
<accession>A0A1G8KBB7</accession>
<name>A0A1G8KBB7_9RHOB</name>
<reference evidence="2 3" key="1">
    <citation type="submission" date="2016-10" db="EMBL/GenBank/DDBJ databases">
        <authorList>
            <person name="de Groot N.N."/>
        </authorList>
    </citation>
    <scope>NUCLEOTIDE SEQUENCE [LARGE SCALE GENOMIC DNA]</scope>
    <source>
        <strain evidence="2 3">DSM 28010</strain>
    </source>
</reference>
<evidence type="ECO:0000313" key="3">
    <source>
        <dbReference type="Proteomes" id="UP000199340"/>
    </source>
</evidence>
<gene>
    <name evidence="2" type="ORF">SAMN05421850_102478</name>
</gene>
<organism evidence="2 3">
    <name type="scientific">Lutimaribacter saemankumensis</name>
    <dbReference type="NCBI Taxonomy" id="490829"/>
    <lineage>
        <taxon>Bacteria</taxon>
        <taxon>Pseudomonadati</taxon>
        <taxon>Pseudomonadota</taxon>
        <taxon>Alphaproteobacteria</taxon>
        <taxon>Rhodobacterales</taxon>
        <taxon>Roseobacteraceae</taxon>
        <taxon>Lutimaribacter</taxon>
    </lineage>
</organism>
<feature type="compositionally biased region" description="Basic and acidic residues" evidence="1">
    <location>
        <begin position="61"/>
        <end position="71"/>
    </location>
</feature>